<dbReference type="Pfam" id="PF01582">
    <property type="entry name" value="TIR"/>
    <property type="match status" value="1"/>
</dbReference>
<evidence type="ECO:0000256" key="9">
    <source>
        <dbReference type="SAM" id="MobiDB-lite"/>
    </source>
</evidence>
<dbReference type="PROSITE" id="PS51450">
    <property type="entry name" value="LRR"/>
    <property type="match status" value="1"/>
</dbReference>
<dbReference type="PROSITE" id="PS50104">
    <property type="entry name" value="TIR"/>
    <property type="match status" value="1"/>
</dbReference>
<sequence>MLLMFIAASFCHQLVSSSSYTPPSWGGACHDTVTPLTTLSSVTSVYESTVLVDIKCYIGQAQLYQWKLNDLRDWTINNKINYQTTPSNRTVIYNITVTCANGANISLPWPMRVLGLVELHVFYCYVLDRYANMYDAIDATMPNEMTVLEIRHSIWVRNLTNTVVRDSDEGVNLTSHFDCGQDSTLQSMITSNNSVIIRNLDKNIDVTNLTGAELGGFTNLNMKLPENFAGATSNRLVKPEDRLIKDITKVVGEQTNNATESDSTQSSKGESNSEASIKEAQLENIKFLIKMMNTRTKCSFKKLKLIDESISPLTSVHHFVVMVQGSEYPVLENMNYSYLGLKDMPKQLAEWRIYFPKLRNLDLSHNYISEVKIPHYPSISNDFVVKFNLRHNNITMINMDLLNSWADVENFFLDIRDNPIHCGCEMASLLPFLENNSTFRDKLAPYEYVRHLYCATPEALAGHQLHTLTADSLSCPVLTSNKNVVIVLAIVMAILITLIIVIIRFKIEIRILLYTRLHVRLPCDIDSQESSKQFDAFISYSNDDSDWVCENLIKFLEKPPNDTSTSGVDLKKSKHTGNSQQSFKLCVHQRDFILGKSIFDNIVDCIEASRHTIIVLSPSFMRSHWAMEELRQAYRQSLVEKTRHLIVILLEKVPKEEMDPLISRCCKTFTYLEVDDTLFRDRLVFSLTTKDRSARRRDRLAARGDKIADTSVQKSEITLDDVVSDCGVYDNSGYFPLPARPPEPARELSNMSTSSTSALHPC</sequence>
<evidence type="ECO:0000256" key="1">
    <source>
        <dbReference type="ARBA" id="ARBA00004167"/>
    </source>
</evidence>
<keyword evidence="14" id="KW-1185">Reference proteome</keyword>
<reference evidence="13" key="1">
    <citation type="submission" date="2021-04" db="EMBL/GenBank/DDBJ databases">
        <authorList>
            <consortium name="Molecular Ecology Group"/>
        </authorList>
    </citation>
    <scope>NUCLEOTIDE SEQUENCE</scope>
</reference>
<gene>
    <name evidence="13" type="ORF">CUNI_LOCUS1150</name>
</gene>
<feature type="chain" id="PRO_5035828568" description="TIR domain-containing protein" evidence="11">
    <location>
        <begin position="18"/>
        <end position="762"/>
    </location>
</feature>
<comment type="subcellular location">
    <subcellularLocation>
        <location evidence="1">Membrane</location>
        <topology evidence="1">Single-pass membrane protein</topology>
    </subcellularLocation>
</comment>
<dbReference type="Proteomes" id="UP000678393">
    <property type="component" value="Unassembled WGS sequence"/>
</dbReference>
<dbReference type="InterPro" id="IPR000157">
    <property type="entry name" value="TIR_dom"/>
</dbReference>
<evidence type="ECO:0000256" key="10">
    <source>
        <dbReference type="SAM" id="Phobius"/>
    </source>
</evidence>
<keyword evidence="6 10" id="KW-1133">Transmembrane helix</keyword>
<dbReference type="SMART" id="SM00082">
    <property type="entry name" value="LRRCT"/>
    <property type="match status" value="1"/>
</dbReference>
<keyword evidence="3" id="KW-0433">Leucine-rich repeat</keyword>
<evidence type="ECO:0000256" key="2">
    <source>
        <dbReference type="ARBA" id="ARBA00009634"/>
    </source>
</evidence>
<dbReference type="InterPro" id="IPR035897">
    <property type="entry name" value="Toll_tir_struct_dom_sf"/>
</dbReference>
<dbReference type="EMBL" id="CAJHNH020000136">
    <property type="protein sequence ID" value="CAG5115592.1"/>
    <property type="molecule type" value="Genomic_DNA"/>
</dbReference>
<dbReference type="InterPro" id="IPR001611">
    <property type="entry name" value="Leu-rich_rpt"/>
</dbReference>
<dbReference type="InterPro" id="IPR032675">
    <property type="entry name" value="LRR_dom_sf"/>
</dbReference>
<evidence type="ECO:0000256" key="4">
    <source>
        <dbReference type="ARBA" id="ARBA00022692"/>
    </source>
</evidence>
<comment type="caution">
    <text evidence="13">The sequence shown here is derived from an EMBL/GenBank/DDBJ whole genome shotgun (WGS) entry which is preliminary data.</text>
</comment>
<evidence type="ECO:0000256" key="6">
    <source>
        <dbReference type="ARBA" id="ARBA00022989"/>
    </source>
</evidence>
<dbReference type="PANTHER" id="PTHR24365">
    <property type="entry name" value="TOLL-LIKE RECEPTOR"/>
    <property type="match status" value="1"/>
</dbReference>
<dbReference type="InterPro" id="IPR000483">
    <property type="entry name" value="Cys-rich_flank_reg_C"/>
</dbReference>
<proteinExistence type="inferred from homology"/>
<evidence type="ECO:0000256" key="11">
    <source>
        <dbReference type="SAM" id="SignalP"/>
    </source>
</evidence>
<dbReference type="Gene3D" id="3.80.10.10">
    <property type="entry name" value="Ribonuclease Inhibitor"/>
    <property type="match status" value="1"/>
</dbReference>
<dbReference type="GO" id="GO:0005886">
    <property type="term" value="C:plasma membrane"/>
    <property type="evidence" value="ECO:0007669"/>
    <property type="project" value="TreeGrafter"/>
</dbReference>
<keyword evidence="8" id="KW-0675">Receptor</keyword>
<dbReference type="PANTHER" id="PTHR24365:SF541">
    <property type="entry name" value="PROTEIN TOLL-RELATED"/>
    <property type="match status" value="1"/>
</dbReference>
<evidence type="ECO:0000256" key="5">
    <source>
        <dbReference type="ARBA" id="ARBA00022729"/>
    </source>
</evidence>
<feature type="compositionally biased region" description="Polar residues" evidence="9">
    <location>
        <begin position="749"/>
        <end position="762"/>
    </location>
</feature>
<feature type="compositionally biased region" description="Polar residues" evidence="9">
    <location>
        <begin position="253"/>
        <end position="275"/>
    </location>
</feature>
<organism evidence="13 14">
    <name type="scientific">Candidula unifasciata</name>
    <dbReference type="NCBI Taxonomy" id="100452"/>
    <lineage>
        <taxon>Eukaryota</taxon>
        <taxon>Metazoa</taxon>
        <taxon>Spiralia</taxon>
        <taxon>Lophotrochozoa</taxon>
        <taxon>Mollusca</taxon>
        <taxon>Gastropoda</taxon>
        <taxon>Heterobranchia</taxon>
        <taxon>Euthyneura</taxon>
        <taxon>Panpulmonata</taxon>
        <taxon>Eupulmonata</taxon>
        <taxon>Stylommatophora</taxon>
        <taxon>Helicina</taxon>
        <taxon>Helicoidea</taxon>
        <taxon>Geomitridae</taxon>
        <taxon>Candidula</taxon>
    </lineage>
</organism>
<feature type="signal peptide" evidence="11">
    <location>
        <begin position="1"/>
        <end position="17"/>
    </location>
</feature>
<dbReference type="SMART" id="SM00255">
    <property type="entry name" value="TIR"/>
    <property type="match status" value="1"/>
</dbReference>
<accession>A0A8S3YJN7</accession>
<comment type="similarity">
    <text evidence="2">Belongs to the Toll-like receptor family.</text>
</comment>
<dbReference type="OrthoDB" id="1421090at2759"/>
<feature type="region of interest" description="Disordered" evidence="9">
    <location>
        <begin position="739"/>
        <end position="762"/>
    </location>
</feature>
<evidence type="ECO:0000313" key="14">
    <source>
        <dbReference type="Proteomes" id="UP000678393"/>
    </source>
</evidence>
<dbReference type="AlphaFoldDB" id="A0A8S3YJN7"/>
<evidence type="ECO:0000256" key="3">
    <source>
        <dbReference type="ARBA" id="ARBA00022614"/>
    </source>
</evidence>
<dbReference type="GO" id="GO:0038023">
    <property type="term" value="F:signaling receptor activity"/>
    <property type="evidence" value="ECO:0007669"/>
    <property type="project" value="TreeGrafter"/>
</dbReference>
<keyword evidence="4 10" id="KW-0812">Transmembrane</keyword>
<evidence type="ECO:0000313" key="13">
    <source>
        <dbReference type="EMBL" id="CAG5115592.1"/>
    </source>
</evidence>
<feature type="domain" description="TIR" evidence="12">
    <location>
        <begin position="532"/>
        <end position="687"/>
    </location>
</feature>
<name>A0A8S3YJN7_9EUPU</name>
<protein>
    <recommendedName>
        <fullName evidence="12">TIR domain-containing protein</fullName>
    </recommendedName>
</protein>
<dbReference type="GO" id="GO:0007165">
    <property type="term" value="P:signal transduction"/>
    <property type="evidence" value="ECO:0007669"/>
    <property type="project" value="InterPro"/>
</dbReference>
<dbReference type="Gene3D" id="3.40.50.10140">
    <property type="entry name" value="Toll/interleukin-1 receptor homology (TIR) domain"/>
    <property type="match status" value="1"/>
</dbReference>
<dbReference type="SUPFAM" id="SSF52058">
    <property type="entry name" value="L domain-like"/>
    <property type="match status" value="1"/>
</dbReference>
<dbReference type="SUPFAM" id="SSF52200">
    <property type="entry name" value="Toll/Interleukin receptor TIR domain"/>
    <property type="match status" value="1"/>
</dbReference>
<evidence type="ECO:0000256" key="8">
    <source>
        <dbReference type="ARBA" id="ARBA00023170"/>
    </source>
</evidence>
<feature type="region of interest" description="Disordered" evidence="9">
    <location>
        <begin position="249"/>
        <end position="276"/>
    </location>
</feature>
<keyword evidence="7 10" id="KW-0472">Membrane</keyword>
<evidence type="ECO:0000256" key="7">
    <source>
        <dbReference type="ARBA" id="ARBA00023136"/>
    </source>
</evidence>
<evidence type="ECO:0000259" key="12">
    <source>
        <dbReference type="PROSITE" id="PS50104"/>
    </source>
</evidence>
<keyword evidence="5 11" id="KW-0732">Signal</keyword>
<feature type="transmembrane region" description="Helical" evidence="10">
    <location>
        <begin position="484"/>
        <end position="503"/>
    </location>
</feature>